<keyword evidence="3" id="KW-0206">Cytoskeleton</keyword>
<dbReference type="GO" id="GO:0008017">
    <property type="term" value="F:microtubule binding"/>
    <property type="evidence" value="ECO:0007669"/>
    <property type="project" value="InterPro"/>
</dbReference>
<dbReference type="STRING" id="7070.A0A139WGX5"/>
<dbReference type="Gene3D" id="3.30.920.20">
    <property type="entry name" value="Gas2-like domain"/>
    <property type="match status" value="1"/>
</dbReference>
<dbReference type="FunFam" id="3.30.920.20:FF:000004">
    <property type="entry name" value="GAS2-like protein 1 isoform X1"/>
    <property type="match status" value="1"/>
</dbReference>
<dbReference type="GO" id="GO:0001578">
    <property type="term" value="P:microtubule bundle formation"/>
    <property type="evidence" value="ECO:0000318"/>
    <property type="project" value="GO_Central"/>
</dbReference>
<protein>
    <submittedName>
        <fullName evidence="8">GAS2-like protein 1</fullName>
    </submittedName>
</protein>
<comment type="subcellular location">
    <subcellularLocation>
        <location evidence="1">Cytoplasm</location>
        <location evidence="1">Cytoskeleton</location>
    </subcellularLocation>
</comment>
<feature type="compositionally biased region" description="Polar residues" evidence="5">
    <location>
        <begin position="535"/>
        <end position="549"/>
    </location>
</feature>
<feature type="region of interest" description="Disordered" evidence="5">
    <location>
        <begin position="301"/>
        <end position="322"/>
    </location>
</feature>
<dbReference type="FunCoup" id="A0A139WGX5">
    <property type="interactions" value="14"/>
</dbReference>
<feature type="region of interest" description="Disordered" evidence="5">
    <location>
        <begin position="334"/>
        <end position="415"/>
    </location>
</feature>
<dbReference type="CDD" id="cd21268">
    <property type="entry name" value="CH_GAS2L1_2"/>
    <property type="match status" value="1"/>
</dbReference>
<dbReference type="GO" id="GO:0005737">
    <property type="term" value="C:cytoplasm"/>
    <property type="evidence" value="ECO:0000318"/>
    <property type="project" value="GO_Central"/>
</dbReference>
<reference evidence="8 9" key="1">
    <citation type="journal article" date="2008" name="Nature">
        <title>The genome of the model beetle and pest Tribolium castaneum.</title>
        <authorList>
            <consortium name="Tribolium Genome Sequencing Consortium"/>
            <person name="Richards S."/>
            <person name="Gibbs R.A."/>
            <person name="Weinstock G.M."/>
            <person name="Brown S.J."/>
            <person name="Denell R."/>
            <person name="Beeman R.W."/>
            <person name="Gibbs R."/>
            <person name="Beeman R.W."/>
            <person name="Brown S.J."/>
            <person name="Bucher G."/>
            <person name="Friedrich M."/>
            <person name="Grimmelikhuijzen C.J."/>
            <person name="Klingler M."/>
            <person name="Lorenzen M."/>
            <person name="Richards S."/>
            <person name="Roth S."/>
            <person name="Schroder R."/>
            <person name="Tautz D."/>
            <person name="Zdobnov E.M."/>
            <person name="Muzny D."/>
            <person name="Gibbs R.A."/>
            <person name="Weinstock G.M."/>
            <person name="Attaway T."/>
            <person name="Bell S."/>
            <person name="Buhay C.J."/>
            <person name="Chandrabose M.N."/>
            <person name="Chavez D."/>
            <person name="Clerk-Blankenburg K.P."/>
            <person name="Cree A."/>
            <person name="Dao M."/>
            <person name="Davis C."/>
            <person name="Chacko J."/>
            <person name="Dinh H."/>
            <person name="Dugan-Rocha S."/>
            <person name="Fowler G."/>
            <person name="Garner T.T."/>
            <person name="Garnes J."/>
            <person name="Gnirke A."/>
            <person name="Hawes A."/>
            <person name="Hernandez J."/>
            <person name="Hines S."/>
            <person name="Holder M."/>
            <person name="Hume J."/>
            <person name="Jhangiani S.N."/>
            <person name="Joshi V."/>
            <person name="Khan Z.M."/>
            <person name="Jackson L."/>
            <person name="Kovar C."/>
            <person name="Kowis A."/>
            <person name="Lee S."/>
            <person name="Lewis L.R."/>
            <person name="Margolis J."/>
            <person name="Morgan M."/>
            <person name="Nazareth L.V."/>
            <person name="Nguyen N."/>
            <person name="Okwuonu G."/>
            <person name="Parker D."/>
            <person name="Richards S."/>
            <person name="Ruiz S.J."/>
            <person name="Santibanez J."/>
            <person name="Savard J."/>
            <person name="Scherer S.E."/>
            <person name="Schneider B."/>
            <person name="Sodergren E."/>
            <person name="Tautz D."/>
            <person name="Vattahil S."/>
            <person name="Villasana D."/>
            <person name="White C.S."/>
            <person name="Wright R."/>
            <person name="Park Y."/>
            <person name="Beeman R.W."/>
            <person name="Lord J."/>
            <person name="Oppert B."/>
            <person name="Lorenzen M."/>
            <person name="Brown S."/>
            <person name="Wang L."/>
            <person name="Savard J."/>
            <person name="Tautz D."/>
            <person name="Richards S."/>
            <person name="Weinstock G."/>
            <person name="Gibbs R.A."/>
            <person name="Liu Y."/>
            <person name="Worley K."/>
            <person name="Weinstock G."/>
            <person name="Elsik C.G."/>
            <person name="Reese J.T."/>
            <person name="Elhaik E."/>
            <person name="Landan G."/>
            <person name="Graur D."/>
            <person name="Arensburger P."/>
            <person name="Atkinson P."/>
            <person name="Beeman R.W."/>
            <person name="Beidler J."/>
            <person name="Brown S.J."/>
            <person name="Demuth J.P."/>
            <person name="Drury D.W."/>
            <person name="Du Y.Z."/>
            <person name="Fujiwara H."/>
            <person name="Lorenzen M."/>
            <person name="Maselli V."/>
            <person name="Osanai M."/>
            <person name="Park Y."/>
            <person name="Robertson H.M."/>
            <person name="Tu Z."/>
            <person name="Wang J.J."/>
            <person name="Wang S."/>
            <person name="Richards S."/>
            <person name="Song H."/>
            <person name="Zhang L."/>
            <person name="Sodergren E."/>
            <person name="Werner D."/>
            <person name="Stanke M."/>
            <person name="Morgenstern B."/>
            <person name="Solovyev V."/>
            <person name="Kosarev P."/>
            <person name="Brown G."/>
            <person name="Chen H.C."/>
            <person name="Ermolaeva O."/>
            <person name="Hlavina W."/>
            <person name="Kapustin Y."/>
            <person name="Kiryutin B."/>
            <person name="Kitts P."/>
            <person name="Maglott D."/>
            <person name="Pruitt K."/>
            <person name="Sapojnikov V."/>
            <person name="Souvorov A."/>
            <person name="Mackey A.J."/>
            <person name="Waterhouse R.M."/>
            <person name="Wyder S."/>
            <person name="Zdobnov E.M."/>
            <person name="Zdobnov E.M."/>
            <person name="Wyder S."/>
            <person name="Kriventseva E.V."/>
            <person name="Kadowaki T."/>
            <person name="Bork P."/>
            <person name="Aranda M."/>
            <person name="Bao R."/>
            <person name="Beermann A."/>
            <person name="Berns N."/>
            <person name="Bolognesi R."/>
            <person name="Bonneton F."/>
            <person name="Bopp D."/>
            <person name="Brown S.J."/>
            <person name="Bucher G."/>
            <person name="Butts T."/>
            <person name="Chaumot A."/>
            <person name="Denell R.E."/>
            <person name="Ferrier D.E."/>
            <person name="Friedrich M."/>
            <person name="Gordon C.M."/>
            <person name="Jindra M."/>
            <person name="Klingler M."/>
            <person name="Lan Q."/>
            <person name="Lattorff H.M."/>
            <person name="Laudet V."/>
            <person name="von Levetsow C."/>
            <person name="Liu Z."/>
            <person name="Lutz R."/>
            <person name="Lynch J.A."/>
            <person name="da Fonseca R.N."/>
            <person name="Posnien N."/>
            <person name="Reuter R."/>
            <person name="Roth S."/>
            <person name="Savard J."/>
            <person name="Schinko J.B."/>
            <person name="Schmitt C."/>
            <person name="Schoppmeier M."/>
            <person name="Schroder R."/>
            <person name="Shippy T.D."/>
            <person name="Simonnet F."/>
            <person name="Marques-Souza H."/>
            <person name="Tautz D."/>
            <person name="Tomoyasu Y."/>
            <person name="Trauner J."/>
            <person name="Van der Zee M."/>
            <person name="Vervoort M."/>
            <person name="Wittkopp N."/>
            <person name="Wimmer E.A."/>
            <person name="Yang X."/>
            <person name="Jones A.K."/>
            <person name="Sattelle D.B."/>
            <person name="Ebert P.R."/>
            <person name="Nelson D."/>
            <person name="Scott J.G."/>
            <person name="Beeman R.W."/>
            <person name="Muthukrishnan S."/>
            <person name="Kramer K.J."/>
            <person name="Arakane Y."/>
            <person name="Beeman R.W."/>
            <person name="Zhu Q."/>
            <person name="Hogenkamp D."/>
            <person name="Dixit R."/>
            <person name="Oppert B."/>
            <person name="Jiang H."/>
            <person name="Zou Z."/>
            <person name="Marshall J."/>
            <person name="Elpidina E."/>
            <person name="Vinokurov K."/>
            <person name="Oppert C."/>
            <person name="Zou Z."/>
            <person name="Evans J."/>
            <person name="Lu Z."/>
            <person name="Zhao P."/>
            <person name="Sumathipala N."/>
            <person name="Altincicek B."/>
            <person name="Vilcinskas A."/>
            <person name="Williams M."/>
            <person name="Hultmark D."/>
            <person name="Hetru C."/>
            <person name="Jiang H."/>
            <person name="Grimmelikhuijzen C.J."/>
            <person name="Hauser F."/>
            <person name="Cazzamali G."/>
            <person name="Williamson M."/>
            <person name="Park Y."/>
            <person name="Li B."/>
            <person name="Tanaka Y."/>
            <person name="Predel R."/>
            <person name="Neupert S."/>
            <person name="Schachtner J."/>
            <person name="Verleyen P."/>
            <person name="Raible F."/>
            <person name="Bork P."/>
            <person name="Friedrich M."/>
            <person name="Walden K.K."/>
            <person name="Robertson H.M."/>
            <person name="Angeli S."/>
            <person name="Foret S."/>
            <person name="Bucher G."/>
            <person name="Schuetz S."/>
            <person name="Maleszka R."/>
            <person name="Wimmer E.A."/>
            <person name="Beeman R.W."/>
            <person name="Lorenzen M."/>
            <person name="Tomoyasu Y."/>
            <person name="Miller S.C."/>
            <person name="Grossmann D."/>
            <person name="Bucher G."/>
        </authorList>
    </citation>
    <scope>NUCLEOTIDE SEQUENCE [LARGE SCALE GENOMIC DNA]</scope>
    <source>
        <strain evidence="8 9">Georgia GA2</strain>
    </source>
</reference>
<feature type="compositionally biased region" description="Low complexity" evidence="5">
    <location>
        <begin position="334"/>
        <end position="364"/>
    </location>
</feature>
<dbReference type="InParanoid" id="A0A139WGX5"/>
<evidence type="ECO:0000256" key="3">
    <source>
        <dbReference type="ARBA" id="ARBA00023212"/>
    </source>
</evidence>
<comment type="similarity">
    <text evidence="4">Belongs to the GAS2 family.</text>
</comment>
<keyword evidence="2" id="KW-0963">Cytoplasm</keyword>
<evidence type="ECO:0000256" key="1">
    <source>
        <dbReference type="ARBA" id="ARBA00004245"/>
    </source>
</evidence>
<dbReference type="Proteomes" id="UP000007266">
    <property type="component" value="Linkage group 6"/>
</dbReference>
<reference evidence="8 9" key="2">
    <citation type="journal article" date="2010" name="Nucleic Acids Res.">
        <title>BeetleBase in 2010: revisions to provide comprehensive genomic information for Tribolium castaneum.</title>
        <authorList>
            <person name="Kim H.S."/>
            <person name="Murphy T."/>
            <person name="Xia J."/>
            <person name="Caragea D."/>
            <person name="Park Y."/>
            <person name="Beeman R.W."/>
            <person name="Lorenzen M.D."/>
            <person name="Butcher S."/>
            <person name="Manak J.R."/>
            <person name="Brown S.J."/>
        </authorList>
    </citation>
    <scope>GENOME REANNOTATION</scope>
    <source>
        <strain evidence="8 9">Georgia GA2</strain>
    </source>
</reference>
<dbReference type="SUPFAM" id="SSF47576">
    <property type="entry name" value="Calponin-homology domain, CH-domain"/>
    <property type="match status" value="1"/>
</dbReference>
<dbReference type="InterPro" id="IPR001715">
    <property type="entry name" value="CH_dom"/>
</dbReference>
<evidence type="ECO:0000256" key="4">
    <source>
        <dbReference type="ARBA" id="ARBA00038441"/>
    </source>
</evidence>
<dbReference type="InterPro" id="IPR036534">
    <property type="entry name" value="GAR_dom_sf"/>
</dbReference>
<dbReference type="GO" id="GO:0005856">
    <property type="term" value="C:cytoskeleton"/>
    <property type="evidence" value="ECO:0007669"/>
    <property type="project" value="UniProtKB-SubCell"/>
</dbReference>
<dbReference type="SUPFAM" id="SSF143575">
    <property type="entry name" value="GAS2 domain-like"/>
    <property type="match status" value="1"/>
</dbReference>
<sequence length="648" mass="73436">MSSVLLEARPFRPFKSSEEYLVAMKEDLAEWLQTMYPSLEINVDNFMEKLETGVVLCEHANAVRHQAAEYVEKKQSKKIMTKSVTGNLAHAQKLVNIPEVKYFTTAKPQTFFARDNVSNFIRWCRNSLQILECLLFESDDLILRKNEKHVILCLLEVGREAAKFGMLAPMLVQMERQIDREIAADQKKLNNGLHDQNSFDDDDDSDMEEETMLIYGPVPQIVTNDLKSLDEMVRDLVAKCTCPTQFPMIRVSEGKYRIGDTKVLIFVRILRNHVMVRVGGGWDTLSHYLDKHDPCRCRSQHRTTQGARLVNKPGAPDLHGSHVYYDRAPIPTIATPSHTSSSASTLGPPMNSLNRSRSRSPSYLNDRRSVSPNLPRKSLVPPTRSRSPTPNYTSSHHATLKTKATPTTSPKHKNHVALIQVPIENRLKSETSIQINEDQSDTTSEVSDEGYRSLGAIQDKTKKRLSQDSVDDADYNGEHHIDSIDDTNDVGLRKTSYSQRIYEEATPKPLPKSREPSVDRSTPKSSPKKIHGTWNGRQKQARPTLQIETFSPPLQRHAPSRRSERRHSSASTSPTKGGLKEVLINTVTQIDDEALMAQQVQELLKQYTFDFKDEGRFVRGGSERMSYRSPRKDSRPDNNLSRIPAPVL</sequence>
<feature type="domain" description="GAR" evidence="7">
    <location>
        <begin position="224"/>
        <end position="296"/>
    </location>
</feature>
<dbReference type="InterPro" id="IPR036872">
    <property type="entry name" value="CH_dom_sf"/>
</dbReference>
<feature type="compositionally biased region" description="Basic and acidic residues" evidence="5">
    <location>
        <begin position="501"/>
        <end position="522"/>
    </location>
</feature>
<dbReference type="KEGG" id="tca:662262"/>
<feature type="domain" description="Calponin-homology (CH)" evidence="6">
    <location>
        <begin position="22"/>
        <end position="162"/>
    </location>
</feature>
<dbReference type="GO" id="GO:0051764">
    <property type="term" value="P:actin crosslink formation"/>
    <property type="evidence" value="ECO:0000318"/>
    <property type="project" value="GO_Central"/>
</dbReference>
<dbReference type="Pfam" id="PF02187">
    <property type="entry name" value="GAS2"/>
    <property type="match status" value="1"/>
</dbReference>
<dbReference type="OrthoDB" id="206130at2759"/>
<evidence type="ECO:0000256" key="5">
    <source>
        <dbReference type="SAM" id="MobiDB-lite"/>
    </source>
</evidence>
<feature type="region of interest" description="Disordered" evidence="5">
    <location>
        <begin position="458"/>
        <end position="580"/>
    </location>
</feature>
<dbReference type="PROSITE" id="PS50021">
    <property type="entry name" value="CH"/>
    <property type="match status" value="1"/>
</dbReference>
<dbReference type="Pfam" id="PF00307">
    <property type="entry name" value="CH"/>
    <property type="match status" value="1"/>
</dbReference>
<feature type="compositionally biased region" description="Basic and acidic residues" evidence="5">
    <location>
        <begin position="621"/>
        <end position="636"/>
    </location>
</feature>
<dbReference type="PROSITE" id="PS51460">
    <property type="entry name" value="GAR"/>
    <property type="match status" value="1"/>
</dbReference>
<dbReference type="AlphaFoldDB" id="A0A139WGX5"/>
<dbReference type="PANTHER" id="PTHR46756">
    <property type="entry name" value="TRANSGELIN"/>
    <property type="match status" value="1"/>
</dbReference>
<name>A0A139WGX5_TRICA</name>
<evidence type="ECO:0000259" key="7">
    <source>
        <dbReference type="PROSITE" id="PS51460"/>
    </source>
</evidence>
<evidence type="ECO:0000259" key="6">
    <source>
        <dbReference type="PROSITE" id="PS50021"/>
    </source>
</evidence>
<evidence type="ECO:0000313" key="8">
    <source>
        <dbReference type="EMBL" id="KYB27057.1"/>
    </source>
</evidence>
<accession>A0A139WGX5</accession>
<organism evidence="8 9">
    <name type="scientific">Tribolium castaneum</name>
    <name type="common">Red flour beetle</name>
    <dbReference type="NCBI Taxonomy" id="7070"/>
    <lineage>
        <taxon>Eukaryota</taxon>
        <taxon>Metazoa</taxon>
        <taxon>Ecdysozoa</taxon>
        <taxon>Arthropoda</taxon>
        <taxon>Hexapoda</taxon>
        <taxon>Insecta</taxon>
        <taxon>Pterygota</taxon>
        <taxon>Neoptera</taxon>
        <taxon>Endopterygota</taxon>
        <taxon>Coleoptera</taxon>
        <taxon>Polyphaga</taxon>
        <taxon>Cucujiformia</taxon>
        <taxon>Tenebrionidae</taxon>
        <taxon>Tenebrionidae incertae sedis</taxon>
        <taxon>Tribolium</taxon>
    </lineage>
</organism>
<dbReference type="GO" id="GO:0031110">
    <property type="term" value="P:regulation of microtubule polymerization or depolymerization"/>
    <property type="evidence" value="ECO:0000318"/>
    <property type="project" value="GO_Central"/>
</dbReference>
<evidence type="ECO:0000256" key="2">
    <source>
        <dbReference type="ARBA" id="ARBA00022490"/>
    </source>
</evidence>
<dbReference type="EMBL" id="KQ971345">
    <property type="protein sequence ID" value="KYB27057.1"/>
    <property type="molecule type" value="Genomic_DNA"/>
</dbReference>
<proteinExistence type="inferred from homology"/>
<feature type="region of interest" description="Disordered" evidence="5">
    <location>
        <begin position="621"/>
        <end position="648"/>
    </location>
</feature>
<dbReference type="SMART" id="SM00243">
    <property type="entry name" value="GAS2"/>
    <property type="match status" value="1"/>
</dbReference>
<dbReference type="GO" id="GO:0051015">
    <property type="term" value="F:actin filament binding"/>
    <property type="evidence" value="ECO:0000318"/>
    <property type="project" value="GO_Central"/>
</dbReference>
<gene>
    <name evidence="8" type="primary">AUGUSTUS-3.0.2_33382</name>
    <name evidence="8" type="ORF">TcasGA2_TC033382</name>
</gene>
<dbReference type="PANTHER" id="PTHR46756:SF18">
    <property type="entry name" value="GAS2-LIKE PROTEIN PICKLED EGGS"/>
    <property type="match status" value="1"/>
</dbReference>
<keyword evidence="9" id="KW-1185">Reference proteome</keyword>
<feature type="compositionally biased region" description="Polar residues" evidence="5">
    <location>
        <begin position="384"/>
        <end position="409"/>
    </location>
</feature>
<dbReference type="GO" id="GO:1904825">
    <property type="term" value="P:protein localization to microtubule plus-end"/>
    <property type="evidence" value="ECO:0000318"/>
    <property type="project" value="GO_Central"/>
</dbReference>
<dbReference type="InterPro" id="IPR003108">
    <property type="entry name" value="GAR_dom"/>
</dbReference>
<dbReference type="eggNOG" id="KOG0516">
    <property type="taxonomic scope" value="Eukaryota"/>
</dbReference>
<dbReference type="SMART" id="SM00033">
    <property type="entry name" value="CH"/>
    <property type="match status" value="1"/>
</dbReference>
<dbReference type="Gene3D" id="1.10.418.10">
    <property type="entry name" value="Calponin-like domain"/>
    <property type="match status" value="1"/>
</dbReference>
<evidence type="ECO:0000313" key="9">
    <source>
        <dbReference type="Proteomes" id="UP000007266"/>
    </source>
</evidence>